<evidence type="ECO:0000313" key="14">
    <source>
        <dbReference type="Proteomes" id="UP001596189"/>
    </source>
</evidence>
<protein>
    <recommendedName>
        <fullName evidence="10">L-threonylcarbamoyladenylate synthase</fullName>
        <ecNumber evidence="3">2.7.7.87</ecNumber>
    </recommendedName>
    <alternativeName>
        <fullName evidence="10">L-threonylcarbamoyladenylate synthase</fullName>
    </alternativeName>
</protein>
<dbReference type="PANTHER" id="PTHR17490:SF16">
    <property type="entry name" value="THREONYLCARBAMOYL-AMP SYNTHASE"/>
    <property type="match status" value="1"/>
</dbReference>
<evidence type="ECO:0000256" key="4">
    <source>
        <dbReference type="ARBA" id="ARBA00022490"/>
    </source>
</evidence>
<organism evidence="13 14">
    <name type="scientific">Angustibacter luteus</name>
    <dbReference type="NCBI Taxonomy" id="658456"/>
    <lineage>
        <taxon>Bacteria</taxon>
        <taxon>Bacillati</taxon>
        <taxon>Actinomycetota</taxon>
        <taxon>Actinomycetes</taxon>
        <taxon>Kineosporiales</taxon>
        <taxon>Kineosporiaceae</taxon>
    </lineage>
</organism>
<evidence type="ECO:0000256" key="6">
    <source>
        <dbReference type="ARBA" id="ARBA00022694"/>
    </source>
</evidence>
<evidence type="ECO:0000256" key="1">
    <source>
        <dbReference type="ARBA" id="ARBA00004496"/>
    </source>
</evidence>
<reference evidence="14" key="1">
    <citation type="journal article" date="2019" name="Int. J. Syst. Evol. Microbiol.">
        <title>The Global Catalogue of Microorganisms (GCM) 10K type strain sequencing project: providing services to taxonomists for standard genome sequencing and annotation.</title>
        <authorList>
            <consortium name="The Broad Institute Genomics Platform"/>
            <consortium name="The Broad Institute Genome Sequencing Center for Infectious Disease"/>
            <person name="Wu L."/>
            <person name="Ma J."/>
        </authorList>
    </citation>
    <scope>NUCLEOTIDE SEQUENCE [LARGE SCALE GENOMIC DNA]</scope>
    <source>
        <strain evidence="14">KACC 14249</strain>
    </source>
</reference>
<dbReference type="EC" id="2.7.7.87" evidence="3"/>
<evidence type="ECO:0000259" key="12">
    <source>
        <dbReference type="PROSITE" id="PS51163"/>
    </source>
</evidence>
<dbReference type="NCBIfam" id="TIGR00057">
    <property type="entry name" value="L-threonylcarbamoyladenylate synthase"/>
    <property type="match status" value="1"/>
</dbReference>
<accession>A0ABW1JI58</accession>
<dbReference type="Pfam" id="PF01300">
    <property type="entry name" value="Sua5_yciO_yrdC"/>
    <property type="match status" value="1"/>
</dbReference>
<feature type="domain" description="YrdC-like" evidence="12">
    <location>
        <begin position="10"/>
        <end position="195"/>
    </location>
</feature>
<evidence type="ECO:0000256" key="7">
    <source>
        <dbReference type="ARBA" id="ARBA00022695"/>
    </source>
</evidence>
<dbReference type="Proteomes" id="UP001596189">
    <property type="component" value="Unassembled WGS sequence"/>
</dbReference>
<evidence type="ECO:0000256" key="9">
    <source>
        <dbReference type="ARBA" id="ARBA00022840"/>
    </source>
</evidence>
<gene>
    <name evidence="13" type="ORF">ACFQDO_15355</name>
</gene>
<dbReference type="GO" id="GO:0061710">
    <property type="term" value="F:L-threonylcarbamoyladenylate synthase"/>
    <property type="evidence" value="ECO:0007669"/>
    <property type="project" value="UniProtKB-EC"/>
</dbReference>
<keyword evidence="9" id="KW-0067">ATP-binding</keyword>
<dbReference type="Gene3D" id="3.90.870.10">
    <property type="entry name" value="DHBP synthase"/>
    <property type="match status" value="1"/>
</dbReference>
<comment type="subcellular location">
    <subcellularLocation>
        <location evidence="1">Cytoplasm</location>
    </subcellularLocation>
</comment>
<keyword evidence="7 13" id="KW-0548">Nucleotidyltransferase</keyword>
<keyword evidence="4" id="KW-0963">Cytoplasm</keyword>
<dbReference type="PANTHER" id="PTHR17490">
    <property type="entry name" value="SUA5"/>
    <property type="match status" value="1"/>
</dbReference>
<dbReference type="InterPro" id="IPR050156">
    <property type="entry name" value="TC-AMP_synthase_SUA5"/>
</dbReference>
<comment type="caution">
    <text evidence="13">The sequence shown here is derived from an EMBL/GenBank/DDBJ whole genome shotgun (WGS) entry which is preliminary data.</text>
</comment>
<dbReference type="InterPro" id="IPR017945">
    <property type="entry name" value="DHBP_synth_RibB-like_a/b_dom"/>
</dbReference>
<keyword evidence="6" id="KW-0819">tRNA processing</keyword>
<evidence type="ECO:0000256" key="2">
    <source>
        <dbReference type="ARBA" id="ARBA00007663"/>
    </source>
</evidence>
<evidence type="ECO:0000256" key="3">
    <source>
        <dbReference type="ARBA" id="ARBA00012584"/>
    </source>
</evidence>
<evidence type="ECO:0000256" key="5">
    <source>
        <dbReference type="ARBA" id="ARBA00022679"/>
    </source>
</evidence>
<evidence type="ECO:0000256" key="10">
    <source>
        <dbReference type="ARBA" id="ARBA00029774"/>
    </source>
</evidence>
<comment type="similarity">
    <text evidence="2">Belongs to the SUA5 family.</text>
</comment>
<name>A0ABW1JI58_9ACTN</name>
<evidence type="ECO:0000256" key="8">
    <source>
        <dbReference type="ARBA" id="ARBA00022741"/>
    </source>
</evidence>
<dbReference type="SUPFAM" id="SSF55821">
    <property type="entry name" value="YrdC/RibB"/>
    <property type="match status" value="1"/>
</dbReference>
<dbReference type="RefSeq" id="WP_345715768.1">
    <property type="nucleotide sequence ID" value="NZ_JBHSRD010000004.1"/>
</dbReference>
<evidence type="ECO:0000256" key="11">
    <source>
        <dbReference type="ARBA" id="ARBA00048366"/>
    </source>
</evidence>
<keyword evidence="5 13" id="KW-0808">Transferase</keyword>
<dbReference type="PROSITE" id="PS51163">
    <property type="entry name" value="YRDC"/>
    <property type="match status" value="1"/>
</dbReference>
<evidence type="ECO:0000313" key="13">
    <source>
        <dbReference type="EMBL" id="MFC6008514.1"/>
    </source>
</evidence>
<keyword evidence="14" id="KW-1185">Reference proteome</keyword>
<dbReference type="EMBL" id="JBHSRD010000004">
    <property type="protein sequence ID" value="MFC6008514.1"/>
    <property type="molecule type" value="Genomic_DNA"/>
</dbReference>
<keyword evidence="8" id="KW-0547">Nucleotide-binding</keyword>
<dbReference type="InterPro" id="IPR006070">
    <property type="entry name" value="Sua5-like_dom"/>
</dbReference>
<sequence length="216" mass="22084">MDAKTDTGRTTGAKLAADAVQRGEVIVMPTDTVYGVGADAFDRNAVAAVLAAKGRGRDVPPPVLVPNPRTLDGLATGVSDAARELVAAFWPGPLTIVCRAVPSLDWDLGETNGTVALRMPLHRVALAVLELTGPMAVTSANRTGEPPATTVDEAQAQLGEAVSIYLDGGPSPTGTASTIVDVTGAVPRVLRAGPIPLERLRAVAGQVESDLPPAAQ</sequence>
<comment type="catalytic activity">
    <reaction evidence="11">
        <text>L-threonine + hydrogencarbonate + ATP = L-threonylcarbamoyladenylate + diphosphate + H2O</text>
        <dbReference type="Rhea" id="RHEA:36407"/>
        <dbReference type="ChEBI" id="CHEBI:15377"/>
        <dbReference type="ChEBI" id="CHEBI:17544"/>
        <dbReference type="ChEBI" id="CHEBI:30616"/>
        <dbReference type="ChEBI" id="CHEBI:33019"/>
        <dbReference type="ChEBI" id="CHEBI:57926"/>
        <dbReference type="ChEBI" id="CHEBI:73682"/>
        <dbReference type="EC" id="2.7.7.87"/>
    </reaction>
</comment>
<proteinExistence type="inferred from homology"/>